<accession>A0AAN8LX72</accession>
<dbReference type="InterPro" id="IPR013087">
    <property type="entry name" value="Znf_C2H2_type"/>
</dbReference>
<dbReference type="PROSITE" id="PS50157">
    <property type="entry name" value="ZINC_FINGER_C2H2_2"/>
    <property type="match status" value="2"/>
</dbReference>
<feature type="region of interest" description="Disordered" evidence="8">
    <location>
        <begin position="989"/>
        <end position="1012"/>
    </location>
</feature>
<dbReference type="FunFam" id="3.30.160.60:FF:000100">
    <property type="entry name" value="Zinc finger 45-like"/>
    <property type="match status" value="1"/>
</dbReference>
<evidence type="ECO:0000256" key="6">
    <source>
        <dbReference type="ARBA" id="ARBA00023242"/>
    </source>
</evidence>
<evidence type="ECO:0000256" key="5">
    <source>
        <dbReference type="ARBA" id="ARBA00022833"/>
    </source>
</evidence>
<feature type="region of interest" description="Disordered" evidence="8">
    <location>
        <begin position="44"/>
        <end position="66"/>
    </location>
</feature>
<feature type="compositionally biased region" description="Acidic residues" evidence="8">
    <location>
        <begin position="721"/>
        <end position="732"/>
    </location>
</feature>
<dbReference type="PROSITE" id="PS00028">
    <property type="entry name" value="ZINC_FINGER_C2H2_1"/>
    <property type="match status" value="7"/>
</dbReference>
<evidence type="ECO:0000256" key="4">
    <source>
        <dbReference type="ARBA" id="ARBA00022771"/>
    </source>
</evidence>
<organism evidence="10 11">
    <name type="scientific">Coregonus suidteri</name>
    <dbReference type="NCBI Taxonomy" id="861788"/>
    <lineage>
        <taxon>Eukaryota</taxon>
        <taxon>Metazoa</taxon>
        <taxon>Chordata</taxon>
        <taxon>Craniata</taxon>
        <taxon>Vertebrata</taxon>
        <taxon>Euteleostomi</taxon>
        <taxon>Actinopterygii</taxon>
        <taxon>Neopterygii</taxon>
        <taxon>Teleostei</taxon>
        <taxon>Protacanthopterygii</taxon>
        <taxon>Salmoniformes</taxon>
        <taxon>Salmonidae</taxon>
        <taxon>Coregoninae</taxon>
        <taxon>Coregonus</taxon>
    </lineage>
</organism>
<feature type="region of interest" description="Disordered" evidence="8">
    <location>
        <begin position="442"/>
        <end position="463"/>
    </location>
</feature>
<comment type="caution">
    <text evidence="10">The sequence shown here is derived from an EMBL/GenBank/DDBJ whole genome shotgun (WGS) entry which is preliminary data.</text>
</comment>
<feature type="compositionally biased region" description="Basic and acidic residues" evidence="8">
    <location>
        <begin position="733"/>
        <end position="742"/>
    </location>
</feature>
<dbReference type="Gene3D" id="3.30.160.60">
    <property type="entry name" value="Classic Zinc Finger"/>
    <property type="match status" value="4"/>
</dbReference>
<dbReference type="GO" id="GO:0008270">
    <property type="term" value="F:zinc ion binding"/>
    <property type="evidence" value="ECO:0007669"/>
    <property type="project" value="UniProtKB-KW"/>
</dbReference>
<keyword evidence="5" id="KW-0862">Zinc</keyword>
<dbReference type="SUPFAM" id="SSF57667">
    <property type="entry name" value="beta-beta-alpha zinc fingers"/>
    <property type="match status" value="2"/>
</dbReference>
<dbReference type="SMART" id="SM00355">
    <property type="entry name" value="ZnF_C2H2"/>
    <property type="match status" value="7"/>
</dbReference>
<keyword evidence="2" id="KW-0479">Metal-binding</keyword>
<comment type="subcellular location">
    <subcellularLocation>
        <location evidence="1">Nucleus</location>
    </subcellularLocation>
</comment>
<evidence type="ECO:0000256" key="1">
    <source>
        <dbReference type="ARBA" id="ARBA00004123"/>
    </source>
</evidence>
<feature type="domain" description="C2H2-type" evidence="9">
    <location>
        <begin position="1108"/>
        <end position="1135"/>
    </location>
</feature>
<feature type="compositionally biased region" description="Basic and acidic residues" evidence="8">
    <location>
        <begin position="999"/>
        <end position="1012"/>
    </location>
</feature>
<keyword evidence="11" id="KW-1185">Reference proteome</keyword>
<feature type="compositionally biased region" description="Basic and acidic residues" evidence="8">
    <location>
        <begin position="160"/>
        <end position="169"/>
    </location>
</feature>
<evidence type="ECO:0000256" key="3">
    <source>
        <dbReference type="ARBA" id="ARBA00022737"/>
    </source>
</evidence>
<name>A0AAN8LX72_9TELE</name>
<dbReference type="Proteomes" id="UP001356427">
    <property type="component" value="Unassembled WGS sequence"/>
</dbReference>
<protein>
    <recommendedName>
        <fullName evidence="9">C2H2-type domain-containing protein</fullName>
    </recommendedName>
</protein>
<proteinExistence type="predicted"/>
<dbReference type="PANTHER" id="PTHR24406">
    <property type="entry name" value="TRANSCRIPTIONAL REPRESSOR CTCFL-RELATED"/>
    <property type="match status" value="1"/>
</dbReference>
<dbReference type="FunFam" id="3.30.160.60:FF:000110">
    <property type="entry name" value="Zinc finger protein-like"/>
    <property type="match status" value="1"/>
</dbReference>
<feature type="region of interest" description="Disordered" evidence="8">
    <location>
        <begin position="137"/>
        <end position="169"/>
    </location>
</feature>
<evidence type="ECO:0000313" key="10">
    <source>
        <dbReference type="EMBL" id="KAK6314050.1"/>
    </source>
</evidence>
<evidence type="ECO:0000256" key="2">
    <source>
        <dbReference type="ARBA" id="ARBA00022723"/>
    </source>
</evidence>
<dbReference type="InterPro" id="IPR050888">
    <property type="entry name" value="ZnF_C2H2-type_TF"/>
</dbReference>
<sequence length="1346" mass="151073">MDQYGRYESSGQPEELFDHSLHWSKVKEEAEECPISAVSLGVETSQVCPKEDPDEQDPSFDPVSDIHGVTEQECGHKGMTHLKVLPSPVPVKEESEECSLLPVDEEEVALITVKKEEHEDWLKSEDEDVVKVSMPWEPLETPSSSCSDTEDTEDSEMESDNVRDCENHERDVSRGVKIKDCSRTSLDPGTAPDTDEKANAVDFSGFEGGSSFYPCPHCAIGFTIERFFLGHLKRDHPKDYIAMLKTGKIKAYKRGSLRVTPATCPQCGKSFTNKYVMQTHQRTHAGKKSHHCADCHESVHHLLKMDQYGRYESSGQPEELFDPSLHWRQVKEEAEELQISAVSLGVETSQVCQNEDPDEQDPSFDPVADIHGVTEQECGHKSMTNPKVKVLPSPVPVKEESEECSLIPVDEEEVALITVKEEENEDWLKSEDDDVVKVSVPWEPLETSPSSSCSDTEDSEMESDMQEHDVSGGLKIEDCSRTSLEPGTTLDTNEKANAVDFSDSKRGSSSFYPCPHCALGFTIERFFHGHLKRAHPEEYITLLKFRKIIATPATCPQCHESVHHWLKMDPGDKYGRYERSDQPEERFDHSLHWSEVKEEAEESQISAVSLGVETSQVCTKDDPDEQDPSFDTVSDIHGVTEQERGHKGITYLKVKVLPSPVPVKEESEECSLIPVDEEEVASITVKKEEHEDWLKSEDEDVVKVSVPWEPLETSPSSSCSDTEDTEDSEMESDNVRDCENHESDISGGLKIEDCSRIDPGMTPDTDVKANAVDFNESIGRSTSFYPCPHCTLGFTIERFFHGHLKRAHPEEYIALLKSGEIIAKKKKCSQLPPAMCLQCHESVHLLKMDQYGRYESSGQPEELFDHSLHWSEVKEEVEECPISAVSLGVETSQVCPKEDSDEQDPSFDTVSDIHGVTEQECGHKGITYLKVKVLPSPVPVKEESEEFSLLPVDEEEIALITVKKEEHEDWLKSEDEDVVKVSVPWEPLKTPSSSCSDTEDSKMESDNVGDCENHERGVSIGVKIEDCRRTSLDPGTAPDTDEKANAVDFSDFEEVSSFYSCPHCAIGFTIERFFLGHLKRDHPKDYIAMLKSGKIKAYKRGSLRVTPATCPQCGKSFTNKYVMQTHQRTHAGKKSHHCADCHKSDHHLMKMDPVDKYGRSESSGQPEELFDHSLHWRQVKEEAKELQISAVPLGVETSQVFQNEDPDEQDPSFDPVSDIHGVTEQECGHKGMTYLKVKDSGNHERDVSIGLKIEDCSRTSLDPGTAPDAADFSDSKGQSTSFYPCPHCTLGFTIERFFHGHLKRAHPEEYIAQLNTDPRRSRDGMSITDNTEELVFTVTMREPAGD</sequence>
<dbReference type="GO" id="GO:0005634">
    <property type="term" value="C:nucleus"/>
    <property type="evidence" value="ECO:0007669"/>
    <property type="project" value="UniProtKB-SubCell"/>
</dbReference>
<dbReference type="InterPro" id="IPR036236">
    <property type="entry name" value="Znf_C2H2_sf"/>
</dbReference>
<feature type="compositionally biased region" description="Acidic residues" evidence="8">
    <location>
        <begin position="148"/>
        <end position="159"/>
    </location>
</feature>
<feature type="region of interest" description="Disordered" evidence="8">
    <location>
        <begin position="708"/>
        <end position="742"/>
    </location>
</feature>
<evidence type="ECO:0000259" key="9">
    <source>
        <dbReference type="PROSITE" id="PS50157"/>
    </source>
</evidence>
<gene>
    <name evidence="10" type="ORF">J4Q44_G00155090</name>
</gene>
<feature type="compositionally biased region" description="Low complexity" evidence="8">
    <location>
        <begin position="442"/>
        <end position="454"/>
    </location>
</feature>
<dbReference type="Pfam" id="PF00096">
    <property type="entry name" value="zf-C2H2"/>
    <property type="match status" value="2"/>
</dbReference>
<evidence type="ECO:0000256" key="8">
    <source>
        <dbReference type="SAM" id="MobiDB-lite"/>
    </source>
</evidence>
<dbReference type="EMBL" id="JAGTTL010000013">
    <property type="protein sequence ID" value="KAK6314050.1"/>
    <property type="molecule type" value="Genomic_DNA"/>
</dbReference>
<evidence type="ECO:0000256" key="7">
    <source>
        <dbReference type="PROSITE-ProRule" id="PRU00042"/>
    </source>
</evidence>
<reference evidence="10 11" key="1">
    <citation type="submission" date="2021-04" db="EMBL/GenBank/DDBJ databases">
        <authorList>
            <person name="De Guttry C."/>
            <person name="Zahm M."/>
            <person name="Klopp C."/>
            <person name="Cabau C."/>
            <person name="Louis A."/>
            <person name="Berthelot C."/>
            <person name="Parey E."/>
            <person name="Roest Crollius H."/>
            <person name="Montfort J."/>
            <person name="Robinson-Rechavi M."/>
            <person name="Bucao C."/>
            <person name="Bouchez O."/>
            <person name="Gislard M."/>
            <person name="Lluch J."/>
            <person name="Milhes M."/>
            <person name="Lampietro C."/>
            <person name="Lopez Roques C."/>
            <person name="Donnadieu C."/>
            <person name="Braasch I."/>
            <person name="Desvignes T."/>
            <person name="Postlethwait J."/>
            <person name="Bobe J."/>
            <person name="Wedekind C."/>
            <person name="Guiguen Y."/>
        </authorList>
    </citation>
    <scope>NUCLEOTIDE SEQUENCE [LARGE SCALE GENOMIC DNA]</scope>
    <source>
        <strain evidence="10">Cs_M1</strain>
        <tissue evidence="10">Blood</tissue>
    </source>
</reference>
<evidence type="ECO:0000313" key="11">
    <source>
        <dbReference type="Proteomes" id="UP001356427"/>
    </source>
</evidence>
<keyword evidence="3" id="KW-0677">Repeat</keyword>
<keyword evidence="4 7" id="KW-0863">Zinc-finger</keyword>
<feature type="domain" description="C2H2-type" evidence="9">
    <location>
        <begin position="262"/>
        <end position="289"/>
    </location>
</feature>
<keyword evidence="6" id="KW-0539">Nucleus</keyword>
<feature type="region of interest" description="Disordered" evidence="8">
    <location>
        <begin position="1257"/>
        <end position="1276"/>
    </location>
</feature>